<proteinExistence type="predicted"/>
<evidence type="ECO:0000259" key="2">
    <source>
        <dbReference type="Pfam" id="PF01709"/>
    </source>
</evidence>
<protein>
    <submittedName>
        <fullName evidence="3">YebC/PmpR family DNA-binding transcriptional regulator</fullName>
    </submittedName>
</protein>
<dbReference type="Gene3D" id="3.30.70.980">
    <property type="match status" value="1"/>
</dbReference>
<dbReference type="EMBL" id="JBJVNE010000338">
    <property type="protein sequence ID" value="MFM9653764.1"/>
    <property type="molecule type" value="Genomic_DNA"/>
</dbReference>
<comment type="caution">
    <text evidence="3">The sequence shown here is derived from an EMBL/GenBank/DDBJ whole genome shotgun (WGS) entry which is preliminary data.</text>
</comment>
<dbReference type="InterPro" id="IPR048300">
    <property type="entry name" value="TACO1_YebC-like_2nd/3rd_dom"/>
</dbReference>
<sequence>SLKVEVDADTARKVFRLIDALEDSDDVQNVYTNFDMSPEVAAELENDE</sequence>
<keyword evidence="1 3" id="KW-0238">DNA-binding</keyword>
<evidence type="ECO:0000256" key="1">
    <source>
        <dbReference type="ARBA" id="ARBA00023125"/>
    </source>
</evidence>
<dbReference type="InterPro" id="IPR029072">
    <property type="entry name" value="YebC-like"/>
</dbReference>
<accession>A0ABW9J337</accession>
<dbReference type="SUPFAM" id="SSF75625">
    <property type="entry name" value="YebC-like"/>
    <property type="match status" value="1"/>
</dbReference>
<dbReference type="GO" id="GO:0003677">
    <property type="term" value="F:DNA binding"/>
    <property type="evidence" value="ECO:0007669"/>
    <property type="project" value="UniProtKB-KW"/>
</dbReference>
<organism evidence="3 4">
    <name type="scientific">Streptomyces galilaeus</name>
    <dbReference type="NCBI Taxonomy" id="33899"/>
    <lineage>
        <taxon>Bacteria</taxon>
        <taxon>Bacillati</taxon>
        <taxon>Actinomycetota</taxon>
        <taxon>Actinomycetes</taxon>
        <taxon>Kitasatosporales</taxon>
        <taxon>Streptomycetaceae</taxon>
        <taxon>Streptomyces</taxon>
    </lineage>
</organism>
<dbReference type="Proteomes" id="UP001631993">
    <property type="component" value="Unassembled WGS sequence"/>
</dbReference>
<feature type="domain" description="TACO1/YebC-like second and third" evidence="2">
    <location>
        <begin position="3"/>
        <end position="34"/>
    </location>
</feature>
<gene>
    <name evidence="3" type="ORF">ACKI1S_48090</name>
</gene>
<evidence type="ECO:0000313" key="4">
    <source>
        <dbReference type="Proteomes" id="UP001631993"/>
    </source>
</evidence>
<dbReference type="Pfam" id="PF01709">
    <property type="entry name" value="Transcrip_reg"/>
    <property type="match status" value="1"/>
</dbReference>
<dbReference type="RefSeq" id="WP_409097996.1">
    <property type="nucleotide sequence ID" value="NZ_JBJVNE010000338.1"/>
</dbReference>
<reference evidence="3 4" key="1">
    <citation type="submission" date="2024-12" db="EMBL/GenBank/DDBJ databases">
        <title>Forecasting of Potato common scab and diversities of Pathogenic streptomyces spp. in china.</title>
        <authorList>
            <person name="Handique U."/>
            <person name="Wu J."/>
        </authorList>
    </citation>
    <scope>NUCLEOTIDE SEQUENCE [LARGE SCALE GENOMIC DNA]</scope>
    <source>
        <strain evidence="3 4">ZRIMU1585</strain>
    </source>
</reference>
<dbReference type="InterPro" id="IPR026564">
    <property type="entry name" value="Transcrip_reg_TACO1-like_dom3"/>
</dbReference>
<feature type="non-terminal residue" evidence="3">
    <location>
        <position position="1"/>
    </location>
</feature>
<evidence type="ECO:0000313" key="3">
    <source>
        <dbReference type="EMBL" id="MFM9653764.1"/>
    </source>
</evidence>
<keyword evidence="4" id="KW-1185">Reference proteome</keyword>
<name>A0ABW9J337_STRGJ</name>